<feature type="transmembrane region" description="Helical" evidence="1">
    <location>
        <begin position="20"/>
        <end position="41"/>
    </location>
</feature>
<reference evidence="2" key="1">
    <citation type="submission" date="2022-01" db="EMBL/GenBank/DDBJ databases">
        <authorList>
            <person name="King R."/>
        </authorList>
    </citation>
    <scope>NUCLEOTIDE SEQUENCE</scope>
</reference>
<evidence type="ECO:0000313" key="3">
    <source>
        <dbReference type="Proteomes" id="UP001153620"/>
    </source>
</evidence>
<name>A0A9N9S9W8_9DIPT</name>
<organism evidence="2 3">
    <name type="scientific">Chironomus riparius</name>
    <dbReference type="NCBI Taxonomy" id="315576"/>
    <lineage>
        <taxon>Eukaryota</taxon>
        <taxon>Metazoa</taxon>
        <taxon>Ecdysozoa</taxon>
        <taxon>Arthropoda</taxon>
        <taxon>Hexapoda</taxon>
        <taxon>Insecta</taxon>
        <taxon>Pterygota</taxon>
        <taxon>Neoptera</taxon>
        <taxon>Endopterygota</taxon>
        <taxon>Diptera</taxon>
        <taxon>Nematocera</taxon>
        <taxon>Chironomoidea</taxon>
        <taxon>Chironomidae</taxon>
        <taxon>Chironominae</taxon>
        <taxon>Chironomus</taxon>
    </lineage>
</organism>
<sequence>MVAKFNKKIGCCDLSVGLNAIVLMHIIGAVIAGVMIIIEMCKTDRSLKDEHHFIAFFCISLVYVICGPMFIIGVNDQKSLLMFPYLIINLGCIIYIAWYFGFRAEVIVLYVVEGLFYFLIFLLYFNKKSEETQVPEMETIEIN</sequence>
<feature type="transmembrane region" description="Helical" evidence="1">
    <location>
        <begin position="107"/>
        <end position="125"/>
    </location>
</feature>
<keyword evidence="3" id="KW-1185">Reference proteome</keyword>
<dbReference type="EMBL" id="OU895880">
    <property type="protein sequence ID" value="CAG9810962.1"/>
    <property type="molecule type" value="Genomic_DNA"/>
</dbReference>
<keyword evidence="1" id="KW-0472">Membrane</keyword>
<dbReference type="AlphaFoldDB" id="A0A9N9S9W8"/>
<keyword evidence="1" id="KW-1133">Transmembrane helix</keyword>
<proteinExistence type="predicted"/>
<protein>
    <submittedName>
        <fullName evidence="2">Uncharacterized protein</fullName>
    </submittedName>
</protein>
<accession>A0A9N9S9W8</accession>
<evidence type="ECO:0000256" key="1">
    <source>
        <dbReference type="SAM" id="Phobius"/>
    </source>
</evidence>
<feature type="transmembrane region" description="Helical" evidence="1">
    <location>
        <begin position="80"/>
        <end position="100"/>
    </location>
</feature>
<reference evidence="2" key="2">
    <citation type="submission" date="2022-10" db="EMBL/GenBank/DDBJ databases">
        <authorList>
            <consortium name="ENA_rothamsted_submissions"/>
            <consortium name="culmorum"/>
            <person name="King R."/>
        </authorList>
    </citation>
    <scope>NUCLEOTIDE SEQUENCE</scope>
</reference>
<keyword evidence="1" id="KW-0812">Transmembrane</keyword>
<feature type="transmembrane region" description="Helical" evidence="1">
    <location>
        <begin position="53"/>
        <end position="74"/>
    </location>
</feature>
<dbReference type="Proteomes" id="UP001153620">
    <property type="component" value="Chromosome 4"/>
</dbReference>
<evidence type="ECO:0000313" key="2">
    <source>
        <dbReference type="EMBL" id="CAG9810962.1"/>
    </source>
</evidence>
<gene>
    <name evidence="2" type="ORF">CHIRRI_LOCUS13772</name>
</gene>